<evidence type="ECO:0000313" key="5">
    <source>
        <dbReference type="EMBL" id="KAH9330402.1"/>
    </source>
</evidence>
<keyword evidence="3" id="KW-0342">GTP-binding</keyword>
<evidence type="ECO:0000256" key="1">
    <source>
        <dbReference type="ARBA" id="ARBA00008535"/>
    </source>
</evidence>
<dbReference type="Gene3D" id="3.40.50.300">
    <property type="entry name" value="P-loop containing nucleotide triphosphate hydrolases"/>
    <property type="match status" value="1"/>
</dbReference>
<dbReference type="FunFam" id="3.40.50.300:FF:000840">
    <property type="entry name" value="Immune-associated nucleotide-binding protein 9"/>
    <property type="match status" value="1"/>
</dbReference>
<gene>
    <name evidence="5" type="ORF">KI387_002510</name>
</gene>
<dbReference type="AlphaFoldDB" id="A0AA38GWI1"/>
<organism evidence="5 6">
    <name type="scientific">Taxus chinensis</name>
    <name type="common">Chinese yew</name>
    <name type="synonym">Taxus wallichiana var. chinensis</name>
    <dbReference type="NCBI Taxonomy" id="29808"/>
    <lineage>
        <taxon>Eukaryota</taxon>
        <taxon>Viridiplantae</taxon>
        <taxon>Streptophyta</taxon>
        <taxon>Embryophyta</taxon>
        <taxon>Tracheophyta</taxon>
        <taxon>Spermatophyta</taxon>
        <taxon>Pinopsida</taxon>
        <taxon>Pinidae</taxon>
        <taxon>Conifers II</taxon>
        <taxon>Cupressales</taxon>
        <taxon>Taxaceae</taxon>
        <taxon>Taxus</taxon>
    </lineage>
</organism>
<evidence type="ECO:0000313" key="6">
    <source>
        <dbReference type="Proteomes" id="UP000824469"/>
    </source>
</evidence>
<dbReference type="InterPro" id="IPR045058">
    <property type="entry name" value="GIMA/IAN/Toc"/>
</dbReference>
<reference evidence="5 6" key="1">
    <citation type="journal article" date="2021" name="Nat. Plants">
        <title>The Taxus genome provides insights into paclitaxel biosynthesis.</title>
        <authorList>
            <person name="Xiong X."/>
            <person name="Gou J."/>
            <person name="Liao Q."/>
            <person name="Li Y."/>
            <person name="Zhou Q."/>
            <person name="Bi G."/>
            <person name="Li C."/>
            <person name="Du R."/>
            <person name="Wang X."/>
            <person name="Sun T."/>
            <person name="Guo L."/>
            <person name="Liang H."/>
            <person name="Lu P."/>
            <person name="Wu Y."/>
            <person name="Zhang Z."/>
            <person name="Ro D.K."/>
            <person name="Shang Y."/>
            <person name="Huang S."/>
            <person name="Yan J."/>
        </authorList>
    </citation>
    <scope>NUCLEOTIDE SEQUENCE [LARGE SCALE GENOMIC DNA]</scope>
    <source>
        <strain evidence="5">Ta-2019</strain>
    </source>
</reference>
<dbReference type="PANTHER" id="PTHR10903:SF184">
    <property type="entry name" value="GTP-BINDING PROTEIN A"/>
    <property type="match status" value="1"/>
</dbReference>
<comment type="similarity">
    <text evidence="1">Belongs to the TRAFAC class TrmE-Era-EngA-EngB-Septin-like GTPase superfamily. AIG1/Toc34/Toc159-like paraseptin GTPase family. IAN subfamily.</text>
</comment>
<evidence type="ECO:0000256" key="3">
    <source>
        <dbReference type="ARBA" id="ARBA00023134"/>
    </source>
</evidence>
<keyword evidence="2" id="KW-0547">Nucleotide-binding</keyword>
<evidence type="ECO:0000259" key="4">
    <source>
        <dbReference type="PROSITE" id="PS51720"/>
    </source>
</evidence>
<sequence length="146" mass="16928">LFDKNSSKELLQREFAKCIELVKDGVHGVLYVVSVRNRFTAEEAAALDTLQLLFGPQILNYIVVIFTGGDDLEDDGITLEEYLKDRPQKLEEVLRRCKRRMVLFDNETTSITKKTKQRNELLKHIHNIIAENGGRPYSFDPFREDQ</sequence>
<proteinExistence type="inferred from homology"/>
<dbReference type="Pfam" id="PF04548">
    <property type="entry name" value="AIG1"/>
    <property type="match status" value="1"/>
</dbReference>
<dbReference type="InterPro" id="IPR006703">
    <property type="entry name" value="G_AIG1"/>
</dbReference>
<name>A0AA38GWI1_TAXCH</name>
<feature type="non-terminal residue" evidence="5">
    <location>
        <position position="146"/>
    </location>
</feature>
<evidence type="ECO:0000256" key="2">
    <source>
        <dbReference type="ARBA" id="ARBA00022741"/>
    </source>
</evidence>
<comment type="caution">
    <text evidence="5">The sequence shown here is derived from an EMBL/GenBank/DDBJ whole genome shotgun (WGS) entry which is preliminary data.</text>
</comment>
<keyword evidence="6" id="KW-1185">Reference proteome</keyword>
<dbReference type="SUPFAM" id="SSF52540">
    <property type="entry name" value="P-loop containing nucleoside triphosphate hydrolases"/>
    <property type="match status" value="1"/>
</dbReference>
<dbReference type="EMBL" id="JAHRHJ020000001">
    <property type="protein sequence ID" value="KAH9330402.1"/>
    <property type="molecule type" value="Genomic_DNA"/>
</dbReference>
<protein>
    <recommendedName>
        <fullName evidence="4">AIG1-type G domain-containing protein</fullName>
    </recommendedName>
</protein>
<feature type="domain" description="AIG1-type G" evidence="4">
    <location>
        <begin position="1"/>
        <end position="146"/>
    </location>
</feature>
<feature type="non-terminal residue" evidence="5">
    <location>
        <position position="1"/>
    </location>
</feature>
<dbReference type="PANTHER" id="PTHR10903">
    <property type="entry name" value="GTPASE, IMAP FAMILY MEMBER-RELATED"/>
    <property type="match status" value="1"/>
</dbReference>
<dbReference type="Proteomes" id="UP000824469">
    <property type="component" value="Unassembled WGS sequence"/>
</dbReference>
<dbReference type="OMA" id="CDQHYKE"/>
<accession>A0AA38GWI1</accession>
<dbReference type="GO" id="GO:0005525">
    <property type="term" value="F:GTP binding"/>
    <property type="evidence" value="ECO:0007669"/>
    <property type="project" value="UniProtKB-KW"/>
</dbReference>
<dbReference type="PROSITE" id="PS51720">
    <property type="entry name" value="G_AIG1"/>
    <property type="match status" value="1"/>
</dbReference>
<dbReference type="InterPro" id="IPR027417">
    <property type="entry name" value="P-loop_NTPase"/>
</dbReference>